<dbReference type="OrthoDB" id="3750626at2759"/>
<reference evidence="1" key="1">
    <citation type="submission" date="2021-05" db="EMBL/GenBank/DDBJ databases">
        <authorList>
            <person name="Stam R."/>
        </authorList>
    </citation>
    <scope>NUCLEOTIDE SEQUENCE</scope>
    <source>
        <strain evidence="1">CS162</strain>
    </source>
</reference>
<proteinExistence type="predicted"/>
<dbReference type="RefSeq" id="XP_043175075.1">
    <property type="nucleotide sequence ID" value="XM_043319140.1"/>
</dbReference>
<dbReference type="GeneID" id="67011776"/>
<evidence type="ECO:0000313" key="2">
    <source>
        <dbReference type="Proteomes" id="UP000676310"/>
    </source>
</evidence>
<accession>A0A8J2N5L9</accession>
<dbReference type="AlphaFoldDB" id="A0A8J2N5L9"/>
<organism evidence="1 2">
    <name type="scientific">Alternaria atra</name>
    <dbReference type="NCBI Taxonomy" id="119953"/>
    <lineage>
        <taxon>Eukaryota</taxon>
        <taxon>Fungi</taxon>
        <taxon>Dikarya</taxon>
        <taxon>Ascomycota</taxon>
        <taxon>Pezizomycotina</taxon>
        <taxon>Dothideomycetes</taxon>
        <taxon>Pleosporomycetidae</taxon>
        <taxon>Pleosporales</taxon>
        <taxon>Pleosporineae</taxon>
        <taxon>Pleosporaceae</taxon>
        <taxon>Alternaria</taxon>
        <taxon>Alternaria sect. Ulocladioides</taxon>
    </lineage>
</organism>
<protein>
    <submittedName>
        <fullName evidence="1">Uncharacterized protein</fullName>
    </submittedName>
</protein>
<comment type="caution">
    <text evidence="1">The sequence shown here is derived from an EMBL/GenBank/DDBJ whole genome shotgun (WGS) entry which is preliminary data.</text>
</comment>
<evidence type="ECO:0000313" key="1">
    <source>
        <dbReference type="EMBL" id="CAG5186132.1"/>
    </source>
</evidence>
<gene>
    <name evidence="1" type="ORF">ALTATR162_LOCUS11498</name>
</gene>
<sequence>MASSWIYLPALEYLETGYDCYRSDLGRTYIQYDAPFASANVHTMGFELSTSLLLPYAMDYDWALSCGSIASNLLPRLRRLEIILDNTQYNFEYNSQEEDEHSERYTEYIDVLTRPVDGHADVLLTRMVSLLPSLAELCVRIYEDRDLYFLNYIEPFTNFGGFRALTSLAVPQELLLGANYGIPGQQHQPVAVHQLLPSTLERLVLFFPTVEVMDWLDQLRSHEACLARLGTVVLVCANYRGDCFPAVNSHIEVWAEGAEMWFCTRVYWTEEDLSPSWSVGAWSLDCDPYVMRVVRYLEGLHIKRE</sequence>
<keyword evidence="2" id="KW-1185">Reference proteome</keyword>
<dbReference type="Proteomes" id="UP000676310">
    <property type="component" value="Unassembled WGS sequence"/>
</dbReference>
<name>A0A8J2N5L9_9PLEO</name>
<dbReference type="EMBL" id="CAJRGZ010000030">
    <property type="protein sequence ID" value="CAG5186132.1"/>
    <property type="molecule type" value="Genomic_DNA"/>
</dbReference>